<name>A0A239SR60_9STRE</name>
<evidence type="ECO:0000256" key="6">
    <source>
        <dbReference type="ARBA" id="ARBA00023136"/>
    </source>
</evidence>
<dbReference type="InterPro" id="IPR003439">
    <property type="entry name" value="ABC_transporter-like_ATP-bd"/>
</dbReference>
<feature type="domain" description="ABC transmembrane type-1" evidence="9">
    <location>
        <begin position="11"/>
        <end position="287"/>
    </location>
</feature>
<dbReference type="GO" id="GO:0005524">
    <property type="term" value="F:ATP binding"/>
    <property type="evidence" value="ECO:0007669"/>
    <property type="project" value="UniProtKB-KW"/>
</dbReference>
<reference evidence="10 11" key="1">
    <citation type="submission" date="2017-06" db="EMBL/GenBank/DDBJ databases">
        <authorList>
            <consortium name="Pathogen Informatics"/>
        </authorList>
    </citation>
    <scope>NUCLEOTIDE SEQUENCE [LARGE SCALE GENOMIC DNA]</scope>
    <source>
        <strain evidence="10 11">NCTC13788</strain>
    </source>
</reference>
<gene>
    <name evidence="10" type="primary">msbA_3</name>
    <name evidence="10" type="ORF">SAMEA4412692_00758</name>
</gene>
<dbReference type="PROSITE" id="PS50893">
    <property type="entry name" value="ABC_TRANSPORTER_2"/>
    <property type="match status" value="1"/>
</dbReference>
<dbReference type="InterPro" id="IPR027417">
    <property type="entry name" value="P-loop_NTPase"/>
</dbReference>
<dbReference type="AlphaFoldDB" id="A0A239SR60"/>
<dbReference type="SUPFAM" id="SSF52540">
    <property type="entry name" value="P-loop containing nucleoside triphosphate hydrolases"/>
    <property type="match status" value="1"/>
</dbReference>
<dbReference type="GO" id="GO:0016887">
    <property type="term" value="F:ATP hydrolysis activity"/>
    <property type="evidence" value="ECO:0007669"/>
    <property type="project" value="InterPro"/>
</dbReference>
<evidence type="ECO:0000256" key="7">
    <source>
        <dbReference type="SAM" id="Phobius"/>
    </source>
</evidence>
<dbReference type="InterPro" id="IPR003593">
    <property type="entry name" value="AAA+_ATPase"/>
</dbReference>
<dbReference type="STRING" id="1123308.GCA_000380085_00101"/>
<feature type="transmembrane region" description="Helical" evidence="7">
    <location>
        <begin position="231"/>
        <end position="252"/>
    </location>
</feature>
<dbReference type="PROSITE" id="PS00211">
    <property type="entry name" value="ABC_TRANSPORTER_1"/>
    <property type="match status" value="1"/>
</dbReference>
<evidence type="ECO:0000256" key="1">
    <source>
        <dbReference type="ARBA" id="ARBA00004651"/>
    </source>
</evidence>
<keyword evidence="6 7" id="KW-0472">Membrane</keyword>
<dbReference type="EMBL" id="LT906439">
    <property type="protein sequence ID" value="SNU87729.1"/>
    <property type="molecule type" value="Genomic_DNA"/>
</dbReference>
<dbReference type="KEGG" id="smen:SAMEA4412692_0758"/>
<dbReference type="Gene3D" id="3.40.50.300">
    <property type="entry name" value="P-loop containing nucleotide triphosphate hydrolases"/>
    <property type="match status" value="1"/>
</dbReference>
<dbReference type="InterPro" id="IPR011527">
    <property type="entry name" value="ABC1_TM_dom"/>
</dbReference>
<comment type="subcellular location">
    <subcellularLocation>
        <location evidence="1">Cell membrane</location>
        <topology evidence="1">Multi-pass membrane protein</topology>
    </subcellularLocation>
</comment>
<evidence type="ECO:0000256" key="4">
    <source>
        <dbReference type="ARBA" id="ARBA00022840"/>
    </source>
</evidence>
<dbReference type="PANTHER" id="PTHR24221">
    <property type="entry name" value="ATP-BINDING CASSETTE SUB-FAMILY B"/>
    <property type="match status" value="1"/>
</dbReference>
<dbReference type="EC" id="3.6.3.-" evidence="10"/>
<keyword evidence="5 7" id="KW-1133">Transmembrane helix</keyword>
<organism evidence="10 11">
    <name type="scientific">Streptococcus merionis</name>
    <dbReference type="NCBI Taxonomy" id="400065"/>
    <lineage>
        <taxon>Bacteria</taxon>
        <taxon>Bacillati</taxon>
        <taxon>Bacillota</taxon>
        <taxon>Bacilli</taxon>
        <taxon>Lactobacillales</taxon>
        <taxon>Streptococcaceae</taxon>
        <taxon>Streptococcus</taxon>
    </lineage>
</organism>
<dbReference type="GO" id="GO:0034040">
    <property type="term" value="F:ATPase-coupled lipid transmembrane transporter activity"/>
    <property type="evidence" value="ECO:0007669"/>
    <property type="project" value="TreeGrafter"/>
</dbReference>
<keyword evidence="11" id="KW-1185">Reference proteome</keyword>
<keyword evidence="10" id="KW-0378">Hydrolase</keyword>
<evidence type="ECO:0000259" key="9">
    <source>
        <dbReference type="PROSITE" id="PS50929"/>
    </source>
</evidence>
<dbReference type="PANTHER" id="PTHR24221:SF654">
    <property type="entry name" value="ATP-BINDING CASSETTE SUB-FAMILY B MEMBER 6"/>
    <property type="match status" value="1"/>
</dbReference>
<dbReference type="RefSeq" id="WP_018372656.1">
    <property type="nucleotide sequence ID" value="NZ_LT906439.1"/>
</dbReference>
<feature type="transmembrane region" description="Helical" evidence="7">
    <location>
        <begin position="12"/>
        <end position="35"/>
    </location>
</feature>
<evidence type="ECO:0000313" key="11">
    <source>
        <dbReference type="Proteomes" id="UP000215185"/>
    </source>
</evidence>
<keyword evidence="4 10" id="KW-0067">ATP-binding</keyword>
<protein>
    <submittedName>
        <fullName evidence="10">ATP-binding protein</fullName>
        <ecNumber evidence="10">3.6.3.-</ecNumber>
    </submittedName>
</protein>
<dbReference type="SMART" id="SM00382">
    <property type="entry name" value="AAA"/>
    <property type="match status" value="1"/>
</dbReference>
<keyword evidence="2 7" id="KW-0812">Transmembrane</keyword>
<dbReference type="GO" id="GO:0140359">
    <property type="term" value="F:ABC-type transporter activity"/>
    <property type="evidence" value="ECO:0007669"/>
    <property type="project" value="InterPro"/>
</dbReference>
<dbReference type="PROSITE" id="PS50929">
    <property type="entry name" value="ABC_TM1F"/>
    <property type="match status" value="1"/>
</dbReference>
<evidence type="ECO:0000256" key="2">
    <source>
        <dbReference type="ARBA" id="ARBA00022692"/>
    </source>
</evidence>
<dbReference type="Proteomes" id="UP000215185">
    <property type="component" value="Chromosome 1"/>
</dbReference>
<evidence type="ECO:0000256" key="5">
    <source>
        <dbReference type="ARBA" id="ARBA00022989"/>
    </source>
</evidence>
<sequence length="530" mass="59917">MKLYQYKHIPMAIFSTITFSLLSVLLSYSMSLLIAQNQNELLKRFFSVFVIYLLHSIALFWNLRSIAKAETSLQSILAQQTDIHFAKMNFEQYHQKDHGEHLSMYINDIPKVIELTLDKYLSRIKMATTAIGSFVALIKIHYSLGLVAIVAFTFMSFVPKFFQQKLRHYISGLQTEKASYTSKVRELLQGYITFFENMAFSVFFHKSSAATKKYTDYQLKTQTFTATMSSCLTFVNGFVSVVAVAYVSYLVIRNQVEAGALLAVLSLIPSFGSSVIQFLSEGEFYKSGLALFDEKLAFAKDSVTLQEPSTIQIDESNQSEYTHPYSLSLKNIKIPFKNQLSFPDMTFLPHQKYAIMGESGSGKSSLVKVLIGEIEKYSGEVLVNNKKKNPSQHLFNIISYMNQETFLFNDSIKNNIDLLGQMSDDDVQQLLNAVGLESFSPELVIHDNGKNLSGGQRQRLAFARAIARKKEILILDEATANLDTQSAQILEGLAIQSAKTVIMITHHMSDTLRPHLDDVITIRSLNESRR</sequence>
<dbReference type="eggNOG" id="COG1132">
    <property type="taxonomic scope" value="Bacteria"/>
</dbReference>
<dbReference type="SUPFAM" id="SSF90123">
    <property type="entry name" value="ABC transporter transmembrane region"/>
    <property type="match status" value="1"/>
</dbReference>
<evidence type="ECO:0000259" key="8">
    <source>
        <dbReference type="PROSITE" id="PS50893"/>
    </source>
</evidence>
<keyword evidence="3" id="KW-0547">Nucleotide-binding</keyword>
<dbReference type="InterPro" id="IPR036640">
    <property type="entry name" value="ABC1_TM_sf"/>
</dbReference>
<proteinExistence type="predicted"/>
<dbReference type="InterPro" id="IPR039421">
    <property type="entry name" value="Type_1_exporter"/>
</dbReference>
<dbReference type="GO" id="GO:0005886">
    <property type="term" value="C:plasma membrane"/>
    <property type="evidence" value="ECO:0007669"/>
    <property type="project" value="UniProtKB-SubCell"/>
</dbReference>
<feature type="domain" description="ABC transporter" evidence="8">
    <location>
        <begin position="322"/>
        <end position="528"/>
    </location>
</feature>
<feature type="transmembrane region" description="Helical" evidence="7">
    <location>
        <begin position="41"/>
        <end position="63"/>
    </location>
</feature>
<dbReference type="CDD" id="cd03228">
    <property type="entry name" value="ABCC_MRP_Like"/>
    <property type="match status" value="1"/>
</dbReference>
<dbReference type="Pfam" id="PF00664">
    <property type="entry name" value="ABC_membrane"/>
    <property type="match status" value="1"/>
</dbReference>
<dbReference type="Gene3D" id="1.20.1560.10">
    <property type="entry name" value="ABC transporter type 1, transmembrane domain"/>
    <property type="match status" value="1"/>
</dbReference>
<evidence type="ECO:0000256" key="3">
    <source>
        <dbReference type="ARBA" id="ARBA00022741"/>
    </source>
</evidence>
<dbReference type="Pfam" id="PF00005">
    <property type="entry name" value="ABC_tran"/>
    <property type="match status" value="1"/>
</dbReference>
<dbReference type="InterPro" id="IPR017871">
    <property type="entry name" value="ABC_transporter-like_CS"/>
</dbReference>
<accession>A0A239SR60</accession>
<evidence type="ECO:0000313" key="10">
    <source>
        <dbReference type="EMBL" id="SNU87729.1"/>
    </source>
</evidence>
<dbReference type="OrthoDB" id="95687at2"/>